<evidence type="ECO:0000313" key="8">
    <source>
        <dbReference type="Proteomes" id="UP001050691"/>
    </source>
</evidence>
<dbReference type="PANTHER" id="PTHR12815">
    <property type="entry name" value="SORTING AND ASSEMBLY MACHINERY SAMM50 PROTEIN FAMILY MEMBER"/>
    <property type="match status" value="1"/>
</dbReference>
<reference evidence="7" key="1">
    <citation type="submission" date="2021-10" db="EMBL/GenBank/DDBJ databases">
        <title>De novo Genome Assembly of Clathrus columnatus (Basidiomycota, Fungi) Using Illumina and Nanopore Sequence Data.</title>
        <authorList>
            <person name="Ogiso-Tanaka E."/>
            <person name="Itagaki H."/>
            <person name="Hosoya T."/>
            <person name="Hosaka K."/>
        </authorList>
    </citation>
    <scope>NUCLEOTIDE SEQUENCE</scope>
    <source>
        <strain evidence="7">MO-923</strain>
    </source>
</reference>
<dbReference type="GO" id="GO:0045040">
    <property type="term" value="P:protein insertion into mitochondrial outer membrane"/>
    <property type="evidence" value="ECO:0007669"/>
    <property type="project" value="TreeGrafter"/>
</dbReference>
<name>A0AAV5AHM6_9AGAM</name>
<proteinExistence type="inferred from homology"/>
<comment type="caution">
    <text evidence="7">The sequence shown here is derived from an EMBL/GenBank/DDBJ whole genome shotgun (WGS) entry which is preliminary data.</text>
</comment>
<feature type="domain" description="Bacterial surface antigen (D15)" evidence="6">
    <location>
        <begin position="190"/>
        <end position="504"/>
    </location>
</feature>
<dbReference type="Proteomes" id="UP001050691">
    <property type="component" value="Unassembled WGS sequence"/>
</dbReference>
<evidence type="ECO:0000259" key="6">
    <source>
        <dbReference type="Pfam" id="PF01103"/>
    </source>
</evidence>
<organism evidence="7 8">
    <name type="scientific">Clathrus columnatus</name>
    <dbReference type="NCBI Taxonomy" id="1419009"/>
    <lineage>
        <taxon>Eukaryota</taxon>
        <taxon>Fungi</taxon>
        <taxon>Dikarya</taxon>
        <taxon>Basidiomycota</taxon>
        <taxon>Agaricomycotina</taxon>
        <taxon>Agaricomycetes</taxon>
        <taxon>Phallomycetidae</taxon>
        <taxon>Phallales</taxon>
        <taxon>Clathraceae</taxon>
        <taxon>Clathrus</taxon>
    </lineage>
</organism>
<accession>A0AAV5AHM6</accession>
<dbReference type="InterPro" id="IPR000184">
    <property type="entry name" value="Bac_surfAg_D15"/>
</dbReference>
<evidence type="ECO:0000256" key="1">
    <source>
        <dbReference type="ARBA" id="ARBA00004374"/>
    </source>
</evidence>
<dbReference type="InterPro" id="IPR039910">
    <property type="entry name" value="D15-like"/>
</dbReference>
<evidence type="ECO:0000256" key="4">
    <source>
        <dbReference type="ARBA" id="ARBA00022692"/>
    </source>
</evidence>
<dbReference type="EMBL" id="BPWL01000006">
    <property type="protein sequence ID" value="GJJ11440.1"/>
    <property type="molecule type" value="Genomic_DNA"/>
</dbReference>
<evidence type="ECO:0000256" key="3">
    <source>
        <dbReference type="ARBA" id="ARBA00022452"/>
    </source>
</evidence>
<dbReference type="Pfam" id="PF01103">
    <property type="entry name" value="Omp85"/>
    <property type="match status" value="1"/>
</dbReference>
<dbReference type="AlphaFoldDB" id="A0AAV5AHM6"/>
<comment type="subcellular location">
    <subcellularLocation>
        <location evidence="1">Mitochondrion outer membrane</location>
        <topology evidence="1">Multi-pass membrane protein</topology>
    </subcellularLocation>
</comment>
<evidence type="ECO:0000313" key="7">
    <source>
        <dbReference type="EMBL" id="GJJ11440.1"/>
    </source>
</evidence>
<keyword evidence="5" id="KW-0472">Membrane</keyword>
<dbReference type="PANTHER" id="PTHR12815:SF18">
    <property type="entry name" value="SORTING AND ASSEMBLY MACHINERY COMPONENT 50 HOMOLOG"/>
    <property type="match status" value="1"/>
</dbReference>
<dbReference type="Gene3D" id="2.40.160.50">
    <property type="entry name" value="membrane protein fhac: a member of the omp85/tpsb transporter family"/>
    <property type="match status" value="1"/>
</dbReference>
<protein>
    <recommendedName>
        <fullName evidence="6">Bacterial surface antigen (D15) domain-containing protein</fullName>
    </recommendedName>
</protein>
<evidence type="ECO:0000256" key="5">
    <source>
        <dbReference type="ARBA" id="ARBA00023136"/>
    </source>
</evidence>
<keyword evidence="4" id="KW-0812">Transmembrane</keyword>
<dbReference type="GO" id="GO:0005741">
    <property type="term" value="C:mitochondrial outer membrane"/>
    <property type="evidence" value="ECO:0007669"/>
    <property type="project" value="UniProtKB-SubCell"/>
</dbReference>
<keyword evidence="3" id="KW-1134">Transmembrane beta strand</keyword>
<gene>
    <name evidence="7" type="ORF">Clacol_005673</name>
</gene>
<evidence type="ECO:0000256" key="2">
    <source>
        <dbReference type="ARBA" id="ARBA00010913"/>
    </source>
</evidence>
<keyword evidence="8" id="KW-1185">Reference proteome</keyword>
<comment type="similarity">
    <text evidence="2">Belongs to the SAM50/omp85 family.</text>
</comment>
<sequence>MFDDEDGFLAPGLKPPLANTSAPRDLEPTTSEQLLLKWQEERLQRRLQNDYESQMFRLSELVNTNLKLGLRIRAIRVEGANHTRDSFLSTIIEPILRSENVTIPSGISDTQPETLESVLHTTRRIADLLVQTDIFSSVNPTLVKSRDPLATDKDVDVVFKCKERGRMFLQTATEIGNNEGTARLTARLRNVFGGAEKFEATLSYGSFTRQAFSANLTAPLTPDLRTVGSLAAYANDRDLSSYASCKEVLKGAKATIRTTTSLFGSHEFAYDAVLRQLTDFAPNASISIRESAGFSSKSSISHTFIRDTRDIPAAPNQGSYVKLFQELAGLGGDASFLKFEAESQVITRLGLGQRLSLSARGGILHSLIPSGDTLFNDRFQLGGPFSLRSFKTNALGPRDGNDSLGGEIYWAVGASLLGDLPRKAHWPVKTHLFVNAGRLDIRNPQSSLTQTIHASLSKPSVSAGVGIMYHLNPIRVELNFAFPLIAARSDGLQRGFQAGVGIDFL</sequence>